<organism evidence="2 3">
    <name type="scientific">Nocardia puris</name>
    <dbReference type="NCBI Taxonomy" id="208602"/>
    <lineage>
        <taxon>Bacteria</taxon>
        <taxon>Bacillati</taxon>
        <taxon>Actinomycetota</taxon>
        <taxon>Actinomycetes</taxon>
        <taxon>Mycobacteriales</taxon>
        <taxon>Nocardiaceae</taxon>
        <taxon>Nocardia</taxon>
    </lineage>
</organism>
<name>A0A366DKS5_9NOCA</name>
<feature type="region of interest" description="Disordered" evidence="1">
    <location>
        <begin position="1"/>
        <end position="62"/>
    </location>
</feature>
<evidence type="ECO:0000313" key="3">
    <source>
        <dbReference type="Proteomes" id="UP000252586"/>
    </source>
</evidence>
<dbReference type="AlphaFoldDB" id="A0A366DKS5"/>
<evidence type="ECO:0000313" key="2">
    <source>
        <dbReference type="EMBL" id="RBO90683.1"/>
    </source>
</evidence>
<feature type="compositionally biased region" description="Basic residues" evidence="1">
    <location>
        <begin position="52"/>
        <end position="62"/>
    </location>
</feature>
<proteinExistence type="predicted"/>
<evidence type="ECO:0000256" key="1">
    <source>
        <dbReference type="SAM" id="MobiDB-lite"/>
    </source>
</evidence>
<protein>
    <submittedName>
        <fullName evidence="2">Uncharacterized protein</fullName>
    </submittedName>
</protein>
<gene>
    <name evidence="2" type="ORF">DFR74_10585</name>
</gene>
<feature type="compositionally biased region" description="Basic and acidic residues" evidence="1">
    <location>
        <begin position="1"/>
        <end position="11"/>
    </location>
</feature>
<accession>A0A366DKS5</accession>
<sequence length="62" mass="7106">MSTARRVDEPGIRSAHKLFRAAPITPTRCENSRRTRGAMSTPRHTAEPGTRRALRRRHAGRW</sequence>
<comment type="caution">
    <text evidence="2">The sequence shown here is derived from an EMBL/GenBank/DDBJ whole genome shotgun (WGS) entry which is preliminary data.</text>
</comment>
<dbReference type="STRING" id="1210090.GCA_001613185_01663"/>
<keyword evidence="3" id="KW-1185">Reference proteome</keyword>
<dbReference type="EMBL" id="QNRE01000005">
    <property type="protein sequence ID" value="RBO90683.1"/>
    <property type="molecule type" value="Genomic_DNA"/>
</dbReference>
<reference evidence="2 3" key="1">
    <citation type="submission" date="2018-06" db="EMBL/GenBank/DDBJ databases">
        <title>Genomic Encyclopedia of Type Strains, Phase IV (KMG-IV): sequencing the most valuable type-strain genomes for metagenomic binning, comparative biology and taxonomic classification.</title>
        <authorList>
            <person name="Goeker M."/>
        </authorList>
    </citation>
    <scope>NUCLEOTIDE SEQUENCE [LARGE SCALE GENOMIC DNA]</scope>
    <source>
        <strain evidence="2 3">DSM 44599</strain>
    </source>
</reference>
<dbReference type="Proteomes" id="UP000252586">
    <property type="component" value="Unassembled WGS sequence"/>
</dbReference>